<dbReference type="RefSeq" id="WP_244562833.1">
    <property type="nucleotide sequence ID" value="NZ_LT840184.1"/>
</dbReference>
<dbReference type="Pfam" id="PF01047">
    <property type="entry name" value="MarR"/>
    <property type="match status" value="1"/>
</dbReference>
<dbReference type="InterPro" id="IPR000835">
    <property type="entry name" value="HTH_MarR-typ"/>
</dbReference>
<reference evidence="3 4" key="1">
    <citation type="submission" date="2017-04" db="EMBL/GenBank/DDBJ databases">
        <authorList>
            <person name="Afonso C.L."/>
            <person name="Miller P.J."/>
            <person name="Scott M.A."/>
            <person name="Spackman E."/>
            <person name="Goraichik I."/>
            <person name="Dimitrov K.M."/>
            <person name="Suarez D.L."/>
            <person name="Swayne D.E."/>
        </authorList>
    </citation>
    <scope>NUCLEOTIDE SEQUENCE [LARGE SCALE GENOMIC DNA]</scope>
    <source>
        <strain evidence="3 4">N3/975</strain>
    </source>
</reference>
<dbReference type="PRINTS" id="PR00598">
    <property type="entry name" value="HTHMARR"/>
</dbReference>
<organism evidence="3 4">
    <name type="scientific">Paenibacillus uliginis N3/975</name>
    <dbReference type="NCBI Taxonomy" id="1313296"/>
    <lineage>
        <taxon>Bacteria</taxon>
        <taxon>Bacillati</taxon>
        <taxon>Bacillota</taxon>
        <taxon>Bacilli</taxon>
        <taxon>Bacillales</taxon>
        <taxon>Paenibacillaceae</taxon>
        <taxon>Paenibacillus</taxon>
    </lineage>
</organism>
<keyword evidence="4" id="KW-1185">Reference proteome</keyword>
<gene>
    <name evidence="3" type="ORF">SAMN05661091_4955</name>
</gene>
<dbReference type="Proteomes" id="UP000192940">
    <property type="component" value="Chromosome I"/>
</dbReference>
<dbReference type="GO" id="GO:0006950">
    <property type="term" value="P:response to stress"/>
    <property type="evidence" value="ECO:0007669"/>
    <property type="project" value="TreeGrafter"/>
</dbReference>
<feature type="domain" description="HTH marR-type" evidence="2">
    <location>
        <begin position="1"/>
        <end position="143"/>
    </location>
</feature>
<dbReference type="SUPFAM" id="SSF46785">
    <property type="entry name" value="Winged helix' DNA-binding domain"/>
    <property type="match status" value="1"/>
</dbReference>
<dbReference type="PROSITE" id="PS50995">
    <property type="entry name" value="HTH_MARR_2"/>
    <property type="match status" value="1"/>
</dbReference>
<dbReference type="PANTHER" id="PTHR33164:SF89">
    <property type="entry name" value="MARR FAMILY REGULATORY PROTEIN"/>
    <property type="match status" value="1"/>
</dbReference>
<dbReference type="GO" id="GO:0003677">
    <property type="term" value="F:DNA binding"/>
    <property type="evidence" value="ECO:0007669"/>
    <property type="project" value="UniProtKB-KW"/>
</dbReference>
<sequence length="152" mass="17877">MDNVNEDFVSCVKEMNEAEYLINALLLHEYRSLLDDEITTKQALLLELIHKHQRMTVREIADQMEVSSSAVSQIIGKLEKMGYVKREINLQNRREIIVQIGSQGVTYFAKQDKVEREIIERFYAKMEFEEVQQLLQLTLKLKEIVEQELSRS</sequence>
<dbReference type="AlphaFoldDB" id="A0A1X7HQ09"/>
<dbReference type="InterPro" id="IPR036388">
    <property type="entry name" value="WH-like_DNA-bd_sf"/>
</dbReference>
<accession>A0A1X7HQ09</accession>
<evidence type="ECO:0000259" key="2">
    <source>
        <dbReference type="PROSITE" id="PS50995"/>
    </source>
</evidence>
<name>A0A1X7HQ09_9BACL</name>
<evidence type="ECO:0000313" key="4">
    <source>
        <dbReference type="Proteomes" id="UP000192940"/>
    </source>
</evidence>
<dbReference type="PANTHER" id="PTHR33164">
    <property type="entry name" value="TRANSCRIPTIONAL REGULATOR, MARR FAMILY"/>
    <property type="match status" value="1"/>
</dbReference>
<dbReference type="Gene3D" id="1.10.10.10">
    <property type="entry name" value="Winged helix-like DNA-binding domain superfamily/Winged helix DNA-binding domain"/>
    <property type="match status" value="1"/>
</dbReference>
<dbReference type="InterPro" id="IPR039422">
    <property type="entry name" value="MarR/SlyA-like"/>
</dbReference>
<dbReference type="GO" id="GO:0003700">
    <property type="term" value="F:DNA-binding transcription factor activity"/>
    <property type="evidence" value="ECO:0007669"/>
    <property type="project" value="InterPro"/>
</dbReference>
<dbReference type="SMART" id="SM00347">
    <property type="entry name" value="HTH_MARR"/>
    <property type="match status" value="1"/>
</dbReference>
<proteinExistence type="predicted"/>
<evidence type="ECO:0000313" key="3">
    <source>
        <dbReference type="EMBL" id="SMF90279.1"/>
    </source>
</evidence>
<dbReference type="CDD" id="cd00090">
    <property type="entry name" value="HTH_ARSR"/>
    <property type="match status" value="1"/>
</dbReference>
<evidence type="ECO:0000256" key="1">
    <source>
        <dbReference type="ARBA" id="ARBA00023125"/>
    </source>
</evidence>
<dbReference type="STRING" id="1313296.SAMN05661091_4955"/>
<dbReference type="InterPro" id="IPR036390">
    <property type="entry name" value="WH_DNA-bd_sf"/>
</dbReference>
<dbReference type="InterPro" id="IPR011991">
    <property type="entry name" value="ArsR-like_HTH"/>
</dbReference>
<dbReference type="EMBL" id="LT840184">
    <property type="protein sequence ID" value="SMF90279.1"/>
    <property type="molecule type" value="Genomic_DNA"/>
</dbReference>
<protein>
    <submittedName>
        <fullName evidence="3">DNA-binding transcriptional regulator, MarR family</fullName>
    </submittedName>
</protein>
<keyword evidence="1 3" id="KW-0238">DNA-binding</keyword>